<feature type="transmembrane region" description="Helical" evidence="5">
    <location>
        <begin position="363"/>
        <end position="382"/>
    </location>
</feature>
<evidence type="ECO:0000256" key="2">
    <source>
        <dbReference type="ARBA" id="ARBA00022692"/>
    </source>
</evidence>
<evidence type="ECO:0000313" key="6">
    <source>
        <dbReference type="EMBL" id="MBK1881119.1"/>
    </source>
</evidence>
<dbReference type="PANTHER" id="PTHR23514">
    <property type="entry name" value="BYPASS OF STOP CODON PROTEIN 6"/>
    <property type="match status" value="1"/>
</dbReference>
<feature type="transmembrane region" description="Helical" evidence="5">
    <location>
        <begin position="83"/>
        <end position="100"/>
    </location>
</feature>
<dbReference type="SUPFAM" id="SSF103473">
    <property type="entry name" value="MFS general substrate transporter"/>
    <property type="match status" value="1"/>
</dbReference>
<accession>A0A934VV29</accession>
<feature type="transmembrane region" description="Helical" evidence="5">
    <location>
        <begin position="21"/>
        <end position="39"/>
    </location>
</feature>
<keyword evidence="3 5" id="KW-1133">Transmembrane helix</keyword>
<reference evidence="6" key="1">
    <citation type="submission" date="2021-01" db="EMBL/GenBank/DDBJ databases">
        <title>Modified the classification status of verrucomicrobia.</title>
        <authorList>
            <person name="Feng X."/>
        </authorList>
    </citation>
    <scope>NUCLEOTIDE SEQUENCE</scope>
    <source>
        <strain evidence="6">KCTC 22041</strain>
    </source>
</reference>
<keyword evidence="2 5" id="KW-0812">Transmembrane</keyword>
<dbReference type="EMBL" id="JAENIJ010000002">
    <property type="protein sequence ID" value="MBK1881119.1"/>
    <property type="molecule type" value="Genomic_DNA"/>
</dbReference>
<organism evidence="6 7">
    <name type="scientific">Luteolibacter pohnpeiensis</name>
    <dbReference type="NCBI Taxonomy" id="454153"/>
    <lineage>
        <taxon>Bacteria</taxon>
        <taxon>Pseudomonadati</taxon>
        <taxon>Verrucomicrobiota</taxon>
        <taxon>Verrucomicrobiia</taxon>
        <taxon>Verrucomicrobiales</taxon>
        <taxon>Verrucomicrobiaceae</taxon>
        <taxon>Luteolibacter</taxon>
    </lineage>
</organism>
<proteinExistence type="predicted"/>
<evidence type="ECO:0000256" key="4">
    <source>
        <dbReference type="ARBA" id="ARBA00023136"/>
    </source>
</evidence>
<evidence type="ECO:0000256" key="1">
    <source>
        <dbReference type="ARBA" id="ARBA00004141"/>
    </source>
</evidence>
<sequence>MDTNHTITLSAADHRKSRLSACAYFLIDGMIFGTWATLIPSFKAKFQLDEGQLGIALFGMVIGALISMPLVGQVISRRGSRPVLLCLAPAFCVALVTLALAPAFVWLVTAALLFGAVKGAFDVTINSQAIAVENAGTKPIMATFQALWSSGGLIAALFASMALKQGVSPLVIASTVAISLACLAMIAAGNLISGDATHSDSPEKQSGFKLPNQRLIRIGVLACMALFAEGVMMDWSAVYTKSVAGAADWLAPVAYGVFSLSMAGGRLSGDYFTAKLGPVGVLKVSGTLTTIGLLIIVLVQFWPATFVGLLFSGVGLSNLVPVLFGAGGRAHEGGAGKGIAAVSMMGYLGFLAGPPLIGGLSHLIGLPGAFSLVVIFALFIAIRGGAMLRPVPN</sequence>
<comment type="caution">
    <text evidence="6">The sequence shown here is derived from an EMBL/GenBank/DDBJ whole genome shotgun (WGS) entry which is preliminary data.</text>
</comment>
<dbReference type="GO" id="GO:0016020">
    <property type="term" value="C:membrane"/>
    <property type="evidence" value="ECO:0007669"/>
    <property type="project" value="UniProtKB-SubCell"/>
</dbReference>
<protein>
    <submittedName>
        <fullName evidence="6">MFS transporter</fullName>
    </submittedName>
</protein>
<name>A0A934VV29_9BACT</name>
<dbReference type="CDD" id="cd17393">
    <property type="entry name" value="MFS_MosC_like"/>
    <property type="match status" value="1"/>
</dbReference>
<gene>
    <name evidence="6" type="ORF">JIN85_01765</name>
</gene>
<dbReference type="RefSeq" id="WP_200266994.1">
    <property type="nucleotide sequence ID" value="NZ_JAENIJ010000002.1"/>
</dbReference>
<dbReference type="AlphaFoldDB" id="A0A934VV29"/>
<evidence type="ECO:0000256" key="5">
    <source>
        <dbReference type="SAM" id="Phobius"/>
    </source>
</evidence>
<feature type="transmembrane region" description="Helical" evidence="5">
    <location>
        <begin position="51"/>
        <end position="71"/>
    </location>
</feature>
<feature type="transmembrane region" description="Helical" evidence="5">
    <location>
        <begin position="308"/>
        <end position="326"/>
    </location>
</feature>
<dbReference type="GO" id="GO:0022857">
    <property type="term" value="F:transmembrane transporter activity"/>
    <property type="evidence" value="ECO:0007669"/>
    <property type="project" value="InterPro"/>
</dbReference>
<dbReference type="Gene3D" id="1.20.1250.20">
    <property type="entry name" value="MFS general substrate transporter like domains"/>
    <property type="match status" value="2"/>
</dbReference>
<dbReference type="InterPro" id="IPR011701">
    <property type="entry name" value="MFS"/>
</dbReference>
<feature type="transmembrane region" description="Helical" evidence="5">
    <location>
        <begin position="249"/>
        <end position="269"/>
    </location>
</feature>
<dbReference type="PANTHER" id="PTHR23514:SF13">
    <property type="entry name" value="INNER MEMBRANE PROTEIN YBJJ"/>
    <property type="match status" value="1"/>
</dbReference>
<dbReference type="InterPro" id="IPR051788">
    <property type="entry name" value="MFS_Transporter"/>
</dbReference>
<comment type="subcellular location">
    <subcellularLocation>
        <location evidence="1">Membrane</location>
        <topology evidence="1">Multi-pass membrane protein</topology>
    </subcellularLocation>
</comment>
<evidence type="ECO:0000313" key="7">
    <source>
        <dbReference type="Proteomes" id="UP000603141"/>
    </source>
</evidence>
<feature type="transmembrane region" description="Helical" evidence="5">
    <location>
        <begin position="281"/>
        <end position="302"/>
    </location>
</feature>
<keyword evidence="7" id="KW-1185">Reference proteome</keyword>
<keyword evidence="4 5" id="KW-0472">Membrane</keyword>
<feature type="transmembrane region" description="Helical" evidence="5">
    <location>
        <begin position="146"/>
        <end position="163"/>
    </location>
</feature>
<dbReference type="Pfam" id="PF07690">
    <property type="entry name" value="MFS_1"/>
    <property type="match status" value="1"/>
</dbReference>
<dbReference type="InterPro" id="IPR036259">
    <property type="entry name" value="MFS_trans_sf"/>
</dbReference>
<feature type="transmembrane region" description="Helical" evidence="5">
    <location>
        <begin position="169"/>
        <end position="194"/>
    </location>
</feature>
<feature type="transmembrane region" description="Helical" evidence="5">
    <location>
        <begin position="338"/>
        <end position="357"/>
    </location>
</feature>
<dbReference type="Proteomes" id="UP000603141">
    <property type="component" value="Unassembled WGS sequence"/>
</dbReference>
<feature type="transmembrane region" description="Helical" evidence="5">
    <location>
        <begin position="215"/>
        <end position="237"/>
    </location>
</feature>
<evidence type="ECO:0000256" key="3">
    <source>
        <dbReference type="ARBA" id="ARBA00022989"/>
    </source>
</evidence>